<dbReference type="InterPro" id="IPR031599">
    <property type="entry name" value="ABC_tran_2"/>
</dbReference>
<keyword evidence="1" id="KW-0472">Membrane</keyword>
<keyword evidence="3" id="KW-1185">Reference proteome</keyword>
<accession>A0ABY5VGU9</accession>
<dbReference type="Proteomes" id="UP001060164">
    <property type="component" value="Chromosome"/>
</dbReference>
<gene>
    <name evidence="2" type="ORF">NQ502_01785</name>
</gene>
<keyword evidence="1" id="KW-1133">Transmembrane helix</keyword>
<feature type="transmembrane region" description="Helical" evidence="1">
    <location>
        <begin position="67"/>
        <end position="87"/>
    </location>
</feature>
<evidence type="ECO:0008006" key="4">
    <source>
        <dbReference type="Google" id="ProtNLM"/>
    </source>
</evidence>
<feature type="transmembrane region" description="Helical" evidence="1">
    <location>
        <begin position="498"/>
        <end position="518"/>
    </location>
</feature>
<feature type="transmembrane region" description="Helical" evidence="1">
    <location>
        <begin position="117"/>
        <end position="139"/>
    </location>
</feature>
<feature type="transmembrane region" description="Helical" evidence="1">
    <location>
        <begin position="426"/>
        <end position="448"/>
    </location>
</feature>
<proteinExistence type="predicted"/>
<feature type="transmembrane region" description="Helical" evidence="1">
    <location>
        <begin position="151"/>
        <end position="175"/>
    </location>
</feature>
<sequence>MFRALIKMNLRQLFSTMFQRSRKKESSALLTVGIVLLVIYVAGCLFLLFGMLFGALCQPLCEAGLNWLYFAIMGIVGILLSFIGSVMMTKSQLYDAKDNELLLSMPISPGQILAGRLLSLLLLNYIYQSFVMIPAGVIYRIMEGFSGTQQISFLVVFLLLPFISLTLSCILGWVLAVVSSRIPMRHIVSLVIFVAFMGGYFYVYSKITVYMQWLLNHGADLAAAVRKSLYPVYHLGLAVGEGNLVSLLLFALCTLIPAGLVAVLLTKSFIHIATTKRGQTRVKYREGRLKAGGIERALFRKELSRFGTNSMYMMNAAIGSIFMILLAAAAIIKWNDITPYLQKIPEEYYGVGGAMILAGLTSMNFVSAPSISVEGKNLWIAKTLPVPTIELLLAKVKLHVVVGEVPSIAAGILLNILLPMDILSRIMIFLLPFCFNVTIGFLGIILNLRFPKLDWVNETAAVKQGMSPFLSMILSMVFIAAPAAGYIALFVMNMSCGFFMIVHCIILTAASVGMYFYLKENGSRRFMEL</sequence>
<name>A0ABY5VGU9_9FIRM</name>
<feature type="transmembrane region" description="Helical" evidence="1">
    <location>
        <begin position="348"/>
        <end position="366"/>
    </location>
</feature>
<evidence type="ECO:0000256" key="1">
    <source>
        <dbReference type="SAM" id="Phobius"/>
    </source>
</evidence>
<evidence type="ECO:0000313" key="3">
    <source>
        <dbReference type="Proteomes" id="UP001060164"/>
    </source>
</evidence>
<feature type="transmembrane region" description="Helical" evidence="1">
    <location>
        <begin position="469"/>
        <end position="492"/>
    </location>
</feature>
<reference evidence="2" key="1">
    <citation type="journal article" date="2022" name="Cell">
        <title>Design, construction, and in vivo augmentation of a complex gut microbiome.</title>
        <authorList>
            <person name="Cheng A.G."/>
            <person name="Ho P.Y."/>
            <person name="Aranda-Diaz A."/>
            <person name="Jain S."/>
            <person name="Yu F.B."/>
            <person name="Meng X."/>
            <person name="Wang M."/>
            <person name="Iakiviak M."/>
            <person name="Nagashima K."/>
            <person name="Zhao A."/>
            <person name="Murugkar P."/>
            <person name="Patil A."/>
            <person name="Atabakhsh K."/>
            <person name="Weakley A."/>
            <person name="Yan J."/>
            <person name="Brumbaugh A.R."/>
            <person name="Higginbottom S."/>
            <person name="Dimas A."/>
            <person name="Shiver A.L."/>
            <person name="Deutschbauer A."/>
            <person name="Neff N."/>
            <person name="Sonnenburg J.L."/>
            <person name="Huang K.C."/>
            <person name="Fischbach M.A."/>
        </authorList>
    </citation>
    <scope>NUCLEOTIDE SEQUENCE</scope>
    <source>
        <strain evidence="2">DSM 19829</strain>
    </source>
</reference>
<feature type="transmembrane region" description="Helical" evidence="1">
    <location>
        <begin position="398"/>
        <end position="420"/>
    </location>
</feature>
<dbReference type="EMBL" id="CP102290">
    <property type="protein sequence ID" value="UWP59819.1"/>
    <property type="molecule type" value="Genomic_DNA"/>
</dbReference>
<evidence type="ECO:0000313" key="2">
    <source>
        <dbReference type="EMBL" id="UWP59819.1"/>
    </source>
</evidence>
<organism evidence="2 3">
    <name type="scientific">Ruminococcus gauvreauii</name>
    <dbReference type="NCBI Taxonomy" id="438033"/>
    <lineage>
        <taxon>Bacteria</taxon>
        <taxon>Bacillati</taxon>
        <taxon>Bacillota</taxon>
        <taxon>Clostridia</taxon>
        <taxon>Eubacteriales</taxon>
        <taxon>Oscillospiraceae</taxon>
        <taxon>Ruminococcus</taxon>
    </lineage>
</organism>
<feature type="transmembrane region" description="Helical" evidence="1">
    <location>
        <begin position="187"/>
        <end position="205"/>
    </location>
</feature>
<keyword evidence="1" id="KW-0812">Transmembrane</keyword>
<protein>
    <recommendedName>
        <fullName evidence="4">ABC transporter permease</fullName>
    </recommendedName>
</protein>
<dbReference type="RefSeq" id="WP_028528128.1">
    <property type="nucleotide sequence ID" value="NZ_CABLBR010000007.1"/>
</dbReference>
<dbReference type="Pfam" id="PF16949">
    <property type="entry name" value="ABC_tran_2"/>
    <property type="match status" value="1"/>
</dbReference>
<feature type="transmembrane region" description="Helical" evidence="1">
    <location>
        <begin position="244"/>
        <end position="266"/>
    </location>
</feature>
<feature type="transmembrane region" description="Helical" evidence="1">
    <location>
        <begin position="310"/>
        <end position="332"/>
    </location>
</feature>